<evidence type="ECO:0000256" key="1">
    <source>
        <dbReference type="ARBA" id="ARBA00004479"/>
    </source>
</evidence>
<accession>A0ABQ5I804</accession>
<sequence length="275" mass="31453">MIPIILNIAYTAQEWKNANRNYVKSSLEKMLRDVQEGCSVLDWPLKYKIAVGVANGLEYLITTSILDCETSLLMPNNNGTLGYIDPEYCSTKFMNNGRLEKMLRDVREGRSVLDWPFKYKIAMGVANGLGCPISMIVLREPDDTSSDYHNLVDQVNKDSEIGKRIRHWNVVPLIAYVSTPRCVYLIYEFLNNGSLDKMLRDVREGHYVLDWPLEYKIAVGVANVLEYLHHVVTPNVIHQDLKTHNILLDQDTEVGIADFGLATSILDWRLLYRCP</sequence>
<name>A0ABQ5I804_9ASTR</name>
<dbReference type="InterPro" id="IPR051824">
    <property type="entry name" value="LRR_Rcpt-Like_S/T_Kinase"/>
</dbReference>
<comment type="caution">
    <text evidence="3">The sequence shown here is derived from an EMBL/GenBank/DDBJ whole genome shotgun (WGS) entry which is preliminary data.</text>
</comment>
<organism evidence="3 4">
    <name type="scientific">Tanacetum coccineum</name>
    <dbReference type="NCBI Taxonomy" id="301880"/>
    <lineage>
        <taxon>Eukaryota</taxon>
        <taxon>Viridiplantae</taxon>
        <taxon>Streptophyta</taxon>
        <taxon>Embryophyta</taxon>
        <taxon>Tracheophyta</taxon>
        <taxon>Spermatophyta</taxon>
        <taxon>Magnoliopsida</taxon>
        <taxon>eudicotyledons</taxon>
        <taxon>Gunneridae</taxon>
        <taxon>Pentapetalae</taxon>
        <taxon>asterids</taxon>
        <taxon>campanulids</taxon>
        <taxon>Asterales</taxon>
        <taxon>Asteraceae</taxon>
        <taxon>Asteroideae</taxon>
        <taxon>Anthemideae</taxon>
        <taxon>Anthemidinae</taxon>
        <taxon>Tanacetum</taxon>
    </lineage>
</organism>
<evidence type="ECO:0000313" key="4">
    <source>
        <dbReference type="Proteomes" id="UP001151760"/>
    </source>
</evidence>
<dbReference type="PANTHER" id="PTHR48006:SF92">
    <property type="entry name" value="LRR RECEPTOR-LIKE SERINE_THREONINE-PROTEIN KINASE GSO1"/>
    <property type="match status" value="1"/>
</dbReference>
<dbReference type="Proteomes" id="UP001151760">
    <property type="component" value="Unassembled WGS sequence"/>
</dbReference>
<dbReference type="InterPro" id="IPR008271">
    <property type="entry name" value="Ser/Thr_kinase_AS"/>
</dbReference>
<dbReference type="PANTHER" id="PTHR48006">
    <property type="entry name" value="LEUCINE-RICH REPEAT-CONTAINING PROTEIN DDB_G0281931-RELATED"/>
    <property type="match status" value="1"/>
</dbReference>
<protein>
    <submittedName>
        <fullName evidence="3">Leucine-rich repeat receptor-like serine/threonine/tyrosine-protein kinase SOBIR1</fullName>
    </submittedName>
</protein>
<reference evidence="3" key="2">
    <citation type="submission" date="2022-01" db="EMBL/GenBank/DDBJ databases">
        <authorList>
            <person name="Yamashiro T."/>
            <person name="Shiraishi A."/>
            <person name="Satake H."/>
            <person name="Nakayama K."/>
        </authorList>
    </citation>
    <scope>NUCLEOTIDE SEQUENCE</scope>
</reference>
<keyword evidence="4" id="KW-1185">Reference proteome</keyword>
<gene>
    <name evidence="3" type="ORF">Tco_1091031</name>
</gene>
<evidence type="ECO:0000259" key="2">
    <source>
        <dbReference type="PROSITE" id="PS50011"/>
    </source>
</evidence>
<dbReference type="PROSITE" id="PS00108">
    <property type="entry name" value="PROTEIN_KINASE_ST"/>
    <property type="match status" value="1"/>
</dbReference>
<dbReference type="Gene3D" id="1.10.510.10">
    <property type="entry name" value="Transferase(Phosphotransferase) domain 1"/>
    <property type="match status" value="1"/>
</dbReference>
<dbReference type="InterPro" id="IPR000719">
    <property type="entry name" value="Prot_kinase_dom"/>
</dbReference>
<comment type="subcellular location">
    <subcellularLocation>
        <location evidence="1">Membrane</location>
        <topology evidence="1">Single-pass type I membrane protein</topology>
    </subcellularLocation>
</comment>
<proteinExistence type="predicted"/>
<dbReference type="EMBL" id="BQNB010020396">
    <property type="protein sequence ID" value="GJT95513.1"/>
    <property type="molecule type" value="Genomic_DNA"/>
</dbReference>
<dbReference type="SUPFAM" id="SSF56112">
    <property type="entry name" value="Protein kinase-like (PK-like)"/>
    <property type="match status" value="2"/>
</dbReference>
<dbReference type="PROSITE" id="PS50011">
    <property type="entry name" value="PROTEIN_KINASE_DOM"/>
    <property type="match status" value="1"/>
</dbReference>
<reference evidence="3" key="1">
    <citation type="journal article" date="2022" name="Int. J. Mol. Sci.">
        <title>Draft Genome of Tanacetum Coccineum: Genomic Comparison of Closely Related Tanacetum-Family Plants.</title>
        <authorList>
            <person name="Yamashiro T."/>
            <person name="Shiraishi A."/>
            <person name="Nakayama K."/>
            <person name="Satake H."/>
        </authorList>
    </citation>
    <scope>NUCLEOTIDE SEQUENCE</scope>
</reference>
<dbReference type="Pfam" id="PF00069">
    <property type="entry name" value="Pkinase"/>
    <property type="match status" value="1"/>
</dbReference>
<evidence type="ECO:0000313" key="3">
    <source>
        <dbReference type="EMBL" id="GJT95513.1"/>
    </source>
</evidence>
<dbReference type="InterPro" id="IPR011009">
    <property type="entry name" value="Kinase-like_dom_sf"/>
</dbReference>
<feature type="domain" description="Protein kinase" evidence="2">
    <location>
        <begin position="88"/>
        <end position="275"/>
    </location>
</feature>